<accession>A0A1J5R0R2</accession>
<comment type="catalytic activity">
    <reaction evidence="10">
        <text>Mg(2+)(in) = Mg(2+)(out)</text>
        <dbReference type="Rhea" id="RHEA:29827"/>
        <dbReference type="ChEBI" id="CHEBI:18420"/>
    </reaction>
</comment>
<evidence type="ECO:0000313" key="13">
    <source>
        <dbReference type="EMBL" id="OIQ89545.1"/>
    </source>
</evidence>
<proteinExistence type="inferred from homology"/>
<evidence type="ECO:0000256" key="7">
    <source>
        <dbReference type="ARBA" id="ARBA00022989"/>
    </source>
</evidence>
<evidence type="ECO:0000256" key="6">
    <source>
        <dbReference type="ARBA" id="ARBA00022842"/>
    </source>
</evidence>
<dbReference type="GO" id="GO:0050897">
    <property type="term" value="F:cobalt ion binding"/>
    <property type="evidence" value="ECO:0007669"/>
    <property type="project" value="TreeGrafter"/>
</dbReference>
<name>A0A1J5R0R2_9ZZZZ</name>
<comment type="function">
    <text evidence="11">Mediates influx of magnesium ions. Alternates between open and closed states. Activated by low cytoplasmic Mg(2+) levels. Inactive when cytoplasmic Mg(2+) levels are high.</text>
</comment>
<dbReference type="Gene3D" id="1.20.58.340">
    <property type="entry name" value="Magnesium transport protein CorA, transmembrane region"/>
    <property type="match status" value="2"/>
</dbReference>
<reference evidence="13" key="1">
    <citation type="submission" date="2016-10" db="EMBL/GenBank/DDBJ databases">
        <title>Sequence of Gallionella enrichment culture.</title>
        <authorList>
            <person name="Poehlein A."/>
            <person name="Muehling M."/>
            <person name="Daniel R."/>
        </authorList>
    </citation>
    <scope>NUCLEOTIDE SEQUENCE</scope>
</reference>
<gene>
    <name evidence="13" type="primary">corA_10</name>
    <name evidence="13" type="ORF">GALL_285710</name>
</gene>
<feature type="transmembrane region" description="Helical" evidence="12">
    <location>
        <begin position="276"/>
        <end position="295"/>
    </location>
</feature>
<dbReference type="GO" id="GO:0015095">
    <property type="term" value="F:magnesium ion transmembrane transporter activity"/>
    <property type="evidence" value="ECO:0007669"/>
    <property type="project" value="TreeGrafter"/>
</dbReference>
<evidence type="ECO:0000256" key="12">
    <source>
        <dbReference type="SAM" id="Phobius"/>
    </source>
</evidence>
<dbReference type="GO" id="GO:0005886">
    <property type="term" value="C:plasma membrane"/>
    <property type="evidence" value="ECO:0007669"/>
    <property type="project" value="UniProtKB-SubCell"/>
</dbReference>
<keyword evidence="3" id="KW-0813">Transport</keyword>
<dbReference type="EMBL" id="MLJW01000326">
    <property type="protein sequence ID" value="OIQ89545.1"/>
    <property type="molecule type" value="Genomic_DNA"/>
</dbReference>
<dbReference type="SUPFAM" id="SSF143865">
    <property type="entry name" value="CorA soluble domain-like"/>
    <property type="match status" value="1"/>
</dbReference>
<comment type="subcellular location">
    <subcellularLocation>
        <location evidence="1">Cell membrane</location>
        <topology evidence="1">Multi-pass membrane protein</topology>
    </subcellularLocation>
</comment>
<evidence type="ECO:0000256" key="2">
    <source>
        <dbReference type="ARBA" id="ARBA00009765"/>
    </source>
</evidence>
<dbReference type="InterPro" id="IPR045863">
    <property type="entry name" value="CorA_TM1_TM2"/>
</dbReference>
<evidence type="ECO:0000256" key="4">
    <source>
        <dbReference type="ARBA" id="ARBA00022475"/>
    </source>
</evidence>
<keyword evidence="7 12" id="KW-1133">Transmembrane helix</keyword>
<keyword evidence="8" id="KW-0406">Ion transport</keyword>
<dbReference type="InterPro" id="IPR045861">
    <property type="entry name" value="CorA_cytoplasmic_dom"/>
</dbReference>
<dbReference type="CDD" id="cd12830">
    <property type="entry name" value="MtCorA-like"/>
    <property type="match status" value="1"/>
</dbReference>
<evidence type="ECO:0000256" key="9">
    <source>
        <dbReference type="ARBA" id="ARBA00023136"/>
    </source>
</evidence>
<evidence type="ECO:0000256" key="3">
    <source>
        <dbReference type="ARBA" id="ARBA00022448"/>
    </source>
</evidence>
<evidence type="ECO:0000256" key="8">
    <source>
        <dbReference type="ARBA" id="ARBA00023065"/>
    </source>
</evidence>
<dbReference type="PANTHER" id="PTHR46494:SF1">
    <property type="entry name" value="CORA FAMILY METAL ION TRANSPORTER (EUROFUNG)"/>
    <property type="match status" value="1"/>
</dbReference>
<evidence type="ECO:0000256" key="5">
    <source>
        <dbReference type="ARBA" id="ARBA00022692"/>
    </source>
</evidence>
<protein>
    <submittedName>
        <fullName evidence="13">Magnesium transport protein CorA</fullName>
    </submittedName>
</protein>
<sequence>MLPSDAPDTGPGVRACVAYDRSGQRVGDIALEAISDMLALPDRFVWVGLYEPDVALLAQMQEEFALHPLAVEDAGNAHQRPKLEAYGESLFVVARTATRHGVHVRFGETHVFLGRNYILTVRHGDSPGYAAVRRAAEQAPALLAQGPAYALYAVLDTIVDGYLPIVEAYQGELEELEGDIFAKQWRRGPLKRLYAMQRELTRLRLAVAPLQDVLAQLQRLHGDLIPDSVRPYFRDVNDHASRINDTVSVLREMLSAAMNVSVSLVTLQQNEVVKRLAGWAALLAVPTLLTGWFGMNFRHMPELDMPWAYPALIVFTLALCGGLYFWLKRARWL</sequence>
<keyword evidence="4" id="KW-1003">Cell membrane</keyword>
<dbReference type="Pfam" id="PF01544">
    <property type="entry name" value="CorA"/>
    <property type="match status" value="1"/>
</dbReference>
<organism evidence="13">
    <name type="scientific">mine drainage metagenome</name>
    <dbReference type="NCBI Taxonomy" id="410659"/>
    <lineage>
        <taxon>unclassified sequences</taxon>
        <taxon>metagenomes</taxon>
        <taxon>ecological metagenomes</taxon>
    </lineage>
</organism>
<evidence type="ECO:0000256" key="10">
    <source>
        <dbReference type="ARBA" id="ARBA00034269"/>
    </source>
</evidence>
<comment type="caution">
    <text evidence="13">The sequence shown here is derived from an EMBL/GenBank/DDBJ whole genome shotgun (WGS) entry which is preliminary data.</text>
</comment>
<comment type="similarity">
    <text evidence="2">Belongs to the CorA metal ion transporter (MIT) (TC 1.A.35) family.</text>
</comment>
<feature type="transmembrane region" description="Helical" evidence="12">
    <location>
        <begin position="307"/>
        <end position="327"/>
    </location>
</feature>
<evidence type="ECO:0000256" key="11">
    <source>
        <dbReference type="ARBA" id="ARBA00045497"/>
    </source>
</evidence>
<keyword evidence="9 12" id="KW-0472">Membrane</keyword>
<dbReference type="PANTHER" id="PTHR46494">
    <property type="entry name" value="CORA FAMILY METAL ION TRANSPORTER (EUROFUNG)"/>
    <property type="match status" value="1"/>
</dbReference>
<dbReference type="AlphaFoldDB" id="A0A1J5R0R2"/>
<keyword evidence="5 12" id="KW-0812">Transmembrane</keyword>
<dbReference type="FunFam" id="1.20.58.340:FF:000004">
    <property type="entry name" value="Magnesium transport protein CorA"/>
    <property type="match status" value="1"/>
</dbReference>
<dbReference type="Gene3D" id="3.30.460.20">
    <property type="entry name" value="CorA soluble domain-like"/>
    <property type="match status" value="1"/>
</dbReference>
<evidence type="ECO:0000256" key="1">
    <source>
        <dbReference type="ARBA" id="ARBA00004651"/>
    </source>
</evidence>
<dbReference type="GO" id="GO:0015087">
    <property type="term" value="F:cobalt ion transmembrane transporter activity"/>
    <property type="evidence" value="ECO:0007669"/>
    <property type="project" value="TreeGrafter"/>
</dbReference>
<dbReference type="GO" id="GO:0000287">
    <property type="term" value="F:magnesium ion binding"/>
    <property type="evidence" value="ECO:0007669"/>
    <property type="project" value="TreeGrafter"/>
</dbReference>
<keyword evidence="6" id="KW-0460">Magnesium</keyword>
<dbReference type="SUPFAM" id="SSF144083">
    <property type="entry name" value="Magnesium transport protein CorA, transmembrane region"/>
    <property type="match status" value="1"/>
</dbReference>
<dbReference type="InterPro" id="IPR002523">
    <property type="entry name" value="MgTranspt_CorA/ZnTranspt_ZntB"/>
</dbReference>